<dbReference type="Ensembl" id="ENSGMOT00000038846.1">
    <property type="protein sequence ID" value="ENSGMOP00000025061.1"/>
    <property type="gene ID" value="ENSGMOG00000027363.1"/>
</dbReference>
<evidence type="ECO:0000313" key="2">
    <source>
        <dbReference type="Ensembl" id="ENSGMOP00000025061.1"/>
    </source>
</evidence>
<dbReference type="Proteomes" id="UP000694546">
    <property type="component" value="Chromosome 22"/>
</dbReference>
<evidence type="ECO:0008006" key="4">
    <source>
        <dbReference type="Google" id="ProtNLM"/>
    </source>
</evidence>
<dbReference type="SUPFAM" id="SSF57277">
    <property type="entry name" value="Granulin repeat"/>
    <property type="match status" value="1"/>
</dbReference>
<reference evidence="2" key="1">
    <citation type="submission" date="2025-08" db="UniProtKB">
        <authorList>
            <consortium name="Ensembl"/>
        </authorList>
    </citation>
    <scope>IDENTIFICATION</scope>
</reference>
<dbReference type="AlphaFoldDB" id="A0A8C5A247"/>
<keyword evidence="1" id="KW-0732">Signal</keyword>
<proteinExistence type="predicted"/>
<organism evidence="2 3">
    <name type="scientific">Gadus morhua</name>
    <name type="common">Atlantic cod</name>
    <dbReference type="NCBI Taxonomy" id="8049"/>
    <lineage>
        <taxon>Eukaryota</taxon>
        <taxon>Metazoa</taxon>
        <taxon>Chordata</taxon>
        <taxon>Craniata</taxon>
        <taxon>Vertebrata</taxon>
        <taxon>Euteleostomi</taxon>
        <taxon>Actinopterygii</taxon>
        <taxon>Neopterygii</taxon>
        <taxon>Teleostei</taxon>
        <taxon>Neoteleostei</taxon>
        <taxon>Acanthomorphata</taxon>
        <taxon>Zeiogadaria</taxon>
        <taxon>Gadariae</taxon>
        <taxon>Gadiformes</taxon>
        <taxon>Gadoidei</taxon>
        <taxon>Gadidae</taxon>
        <taxon>Gadus</taxon>
    </lineage>
</organism>
<keyword evidence="3" id="KW-1185">Reference proteome</keyword>
<sequence>MWCYSVLVLVGVAVGWSVQVSCYVVCPDGSLCANDNTCCKNIFGGYGCCPFPQVWADGGWLCCPVSAVSATDK</sequence>
<feature type="chain" id="PRO_5046573416" description="Granulins domain-containing protein" evidence="1">
    <location>
        <begin position="18"/>
        <end position="73"/>
    </location>
</feature>
<accession>A0A8C5A247</accession>
<protein>
    <recommendedName>
        <fullName evidence="4">Granulins domain-containing protein</fullName>
    </recommendedName>
</protein>
<feature type="signal peptide" evidence="1">
    <location>
        <begin position="1"/>
        <end position="17"/>
    </location>
</feature>
<dbReference type="InterPro" id="IPR037277">
    <property type="entry name" value="Granulin_sf"/>
</dbReference>
<reference evidence="2" key="2">
    <citation type="submission" date="2025-09" db="UniProtKB">
        <authorList>
            <consortium name="Ensembl"/>
        </authorList>
    </citation>
    <scope>IDENTIFICATION</scope>
</reference>
<dbReference type="Gene3D" id="2.10.25.160">
    <property type="entry name" value="Granulin"/>
    <property type="match status" value="1"/>
</dbReference>
<name>A0A8C5A247_GADMO</name>
<evidence type="ECO:0000256" key="1">
    <source>
        <dbReference type="SAM" id="SignalP"/>
    </source>
</evidence>
<evidence type="ECO:0000313" key="3">
    <source>
        <dbReference type="Proteomes" id="UP000694546"/>
    </source>
</evidence>